<dbReference type="AlphaFoldDB" id="A0A835PCZ1"/>
<feature type="region of interest" description="Disordered" evidence="1">
    <location>
        <begin position="45"/>
        <end position="67"/>
    </location>
</feature>
<name>A0A835PCZ1_VANPL</name>
<comment type="caution">
    <text evidence="2">The sequence shown here is derived from an EMBL/GenBank/DDBJ whole genome shotgun (WGS) entry which is preliminary data.</text>
</comment>
<sequence>MRATVSTNRNILDPSAAADLRKSSVPLEIDMKAKARIKIGKLKNQGPMWRDRDDPSQGENVACYAHP</sequence>
<protein>
    <submittedName>
        <fullName evidence="2">Uncharacterized protein</fullName>
    </submittedName>
</protein>
<dbReference type="OrthoDB" id="431150at2759"/>
<gene>
    <name evidence="2" type="ORF">HPP92_026781</name>
</gene>
<organism evidence="2 3">
    <name type="scientific">Vanilla planifolia</name>
    <name type="common">Vanilla</name>
    <dbReference type="NCBI Taxonomy" id="51239"/>
    <lineage>
        <taxon>Eukaryota</taxon>
        <taxon>Viridiplantae</taxon>
        <taxon>Streptophyta</taxon>
        <taxon>Embryophyta</taxon>
        <taxon>Tracheophyta</taxon>
        <taxon>Spermatophyta</taxon>
        <taxon>Magnoliopsida</taxon>
        <taxon>Liliopsida</taxon>
        <taxon>Asparagales</taxon>
        <taxon>Orchidaceae</taxon>
        <taxon>Vanilloideae</taxon>
        <taxon>Vanilleae</taxon>
        <taxon>Vanilla</taxon>
    </lineage>
</organism>
<keyword evidence="3" id="KW-1185">Reference proteome</keyword>
<evidence type="ECO:0000256" key="1">
    <source>
        <dbReference type="SAM" id="MobiDB-lite"/>
    </source>
</evidence>
<reference evidence="2 3" key="1">
    <citation type="journal article" date="2020" name="Nat. Food">
        <title>A phased Vanilla planifolia genome enables genetic improvement of flavour and production.</title>
        <authorList>
            <person name="Hasing T."/>
            <person name="Tang H."/>
            <person name="Brym M."/>
            <person name="Khazi F."/>
            <person name="Huang T."/>
            <person name="Chambers A.H."/>
        </authorList>
    </citation>
    <scope>NUCLEOTIDE SEQUENCE [LARGE SCALE GENOMIC DNA]</scope>
    <source>
        <tissue evidence="2">Leaf</tissue>
    </source>
</reference>
<evidence type="ECO:0000313" key="3">
    <source>
        <dbReference type="Proteomes" id="UP000636800"/>
    </source>
</evidence>
<accession>A0A835PCZ1</accession>
<evidence type="ECO:0000313" key="2">
    <source>
        <dbReference type="EMBL" id="KAG0450754.1"/>
    </source>
</evidence>
<dbReference type="EMBL" id="JADCNL010000088">
    <property type="protein sequence ID" value="KAG0450754.1"/>
    <property type="molecule type" value="Genomic_DNA"/>
</dbReference>
<proteinExistence type="predicted"/>
<dbReference type="Proteomes" id="UP000636800">
    <property type="component" value="Unassembled WGS sequence"/>
</dbReference>